<dbReference type="Proteomes" id="UP000006906">
    <property type="component" value="Chromosome 7"/>
</dbReference>
<keyword evidence="1 3" id="KW-0479">Metal-binding</keyword>
<dbReference type="Pfam" id="PF00067">
    <property type="entry name" value="p450"/>
    <property type="match status" value="1"/>
</dbReference>
<dbReference type="OrthoDB" id="3945418at2759"/>
<evidence type="ECO:0000256" key="5">
    <source>
        <dbReference type="SAM" id="MobiDB-lite"/>
    </source>
</evidence>
<evidence type="ECO:0000256" key="1">
    <source>
        <dbReference type="ARBA" id="ARBA00022723"/>
    </source>
</evidence>
<keyword evidence="3 4" id="KW-0349">Heme</keyword>
<dbReference type="Gene3D" id="1.10.630.10">
    <property type="entry name" value="Cytochrome P450"/>
    <property type="match status" value="2"/>
</dbReference>
<comment type="cofactor">
    <cofactor evidence="3">
        <name>heme</name>
        <dbReference type="ChEBI" id="CHEBI:30413"/>
    </cofactor>
</comment>
<feature type="binding site" description="axial binding residue" evidence="3">
    <location>
        <position position="512"/>
    </location>
    <ligand>
        <name>heme</name>
        <dbReference type="ChEBI" id="CHEBI:30413"/>
    </ligand>
    <ligandPart>
        <name>Fe</name>
        <dbReference type="ChEBI" id="CHEBI:18248"/>
    </ligandPart>
</feature>
<name>A0A2K3DJB3_CHLRE</name>
<evidence type="ECO:0000256" key="4">
    <source>
        <dbReference type="RuleBase" id="RU000461"/>
    </source>
</evidence>
<accession>A0A2K3DJB3</accession>
<feature type="region of interest" description="Disordered" evidence="5">
    <location>
        <begin position="444"/>
        <end position="465"/>
    </location>
</feature>
<keyword evidence="4" id="KW-0560">Oxidoreductase</keyword>
<dbReference type="InterPro" id="IPR017972">
    <property type="entry name" value="Cyt_P450_CS"/>
</dbReference>
<dbReference type="PROSITE" id="PS00086">
    <property type="entry name" value="CYTOCHROME_P450"/>
    <property type="match status" value="1"/>
</dbReference>
<dbReference type="Gramene" id="PNW80615">
    <property type="protein sequence ID" value="PNW80615"/>
    <property type="gene ID" value="CHLRE_07g325000v5"/>
</dbReference>
<dbReference type="ExpressionAtlas" id="A0A2K3DJB3">
    <property type="expression patterns" value="baseline and differential"/>
</dbReference>
<dbReference type="GO" id="GO:0005506">
    <property type="term" value="F:iron ion binding"/>
    <property type="evidence" value="ECO:0007669"/>
    <property type="project" value="InterPro"/>
</dbReference>
<keyword evidence="2 3" id="KW-0408">Iron</keyword>
<dbReference type="FunCoup" id="A0A2K3DJB3">
    <property type="interactions" value="165"/>
</dbReference>
<dbReference type="GO" id="GO:0004497">
    <property type="term" value="F:monooxygenase activity"/>
    <property type="evidence" value="ECO:0007669"/>
    <property type="project" value="UniProtKB-KW"/>
</dbReference>
<dbReference type="RefSeq" id="XP_042922601.1">
    <property type="nucleotide sequence ID" value="XM_043064033.1"/>
</dbReference>
<dbReference type="InterPro" id="IPR036396">
    <property type="entry name" value="Cyt_P450_sf"/>
</dbReference>
<dbReference type="KEGG" id="cre:CHLRE_07g325000v5"/>
<dbReference type="InterPro" id="IPR001128">
    <property type="entry name" value="Cyt_P450"/>
</dbReference>
<dbReference type="STRING" id="3055.A0A2K3DJB3"/>
<organism evidence="6 7">
    <name type="scientific">Chlamydomonas reinhardtii</name>
    <name type="common">Chlamydomonas smithii</name>
    <dbReference type="NCBI Taxonomy" id="3055"/>
    <lineage>
        <taxon>Eukaryota</taxon>
        <taxon>Viridiplantae</taxon>
        <taxon>Chlorophyta</taxon>
        <taxon>core chlorophytes</taxon>
        <taxon>Chlorophyceae</taxon>
        <taxon>CS clade</taxon>
        <taxon>Chlamydomonadales</taxon>
        <taxon>Chlamydomonadaceae</taxon>
        <taxon>Chlamydomonas</taxon>
    </lineage>
</organism>
<gene>
    <name evidence="6" type="ORF">CHLRE_07g325000v5</name>
</gene>
<dbReference type="GO" id="GO:0016491">
    <property type="term" value="F:oxidoreductase activity"/>
    <property type="evidence" value="ECO:0000318"/>
    <property type="project" value="GO_Central"/>
</dbReference>
<reference evidence="6 7" key="1">
    <citation type="journal article" date="2007" name="Science">
        <title>The Chlamydomonas genome reveals the evolution of key animal and plant functions.</title>
        <authorList>
            <person name="Merchant S.S."/>
            <person name="Prochnik S.E."/>
            <person name="Vallon O."/>
            <person name="Harris E.H."/>
            <person name="Karpowicz S.J."/>
            <person name="Witman G.B."/>
            <person name="Terry A."/>
            <person name="Salamov A."/>
            <person name="Fritz-Laylin L.K."/>
            <person name="Marechal-Drouard L."/>
            <person name="Marshall W.F."/>
            <person name="Qu L.H."/>
            <person name="Nelson D.R."/>
            <person name="Sanderfoot A.A."/>
            <person name="Spalding M.H."/>
            <person name="Kapitonov V.V."/>
            <person name="Ren Q."/>
            <person name="Ferris P."/>
            <person name="Lindquist E."/>
            <person name="Shapiro H."/>
            <person name="Lucas S.M."/>
            <person name="Grimwood J."/>
            <person name="Schmutz J."/>
            <person name="Cardol P."/>
            <person name="Cerutti H."/>
            <person name="Chanfreau G."/>
            <person name="Chen C.L."/>
            <person name="Cognat V."/>
            <person name="Croft M.T."/>
            <person name="Dent R."/>
            <person name="Dutcher S."/>
            <person name="Fernandez E."/>
            <person name="Fukuzawa H."/>
            <person name="Gonzalez-Ballester D."/>
            <person name="Gonzalez-Halphen D."/>
            <person name="Hallmann A."/>
            <person name="Hanikenne M."/>
            <person name="Hippler M."/>
            <person name="Inwood W."/>
            <person name="Jabbari K."/>
            <person name="Kalanon M."/>
            <person name="Kuras R."/>
            <person name="Lefebvre P.A."/>
            <person name="Lemaire S.D."/>
            <person name="Lobanov A.V."/>
            <person name="Lohr M."/>
            <person name="Manuell A."/>
            <person name="Meier I."/>
            <person name="Mets L."/>
            <person name="Mittag M."/>
            <person name="Mittelmeier T."/>
            <person name="Moroney J.V."/>
            <person name="Moseley J."/>
            <person name="Napoli C."/>
            <person name="Nedelcu A.M."/>
            <person name="Niyogi K."/>
            <person name="Novoselov S.V."/>
            <person name="Paulsen I.T."/>
            <person name="Pazour G."/>
            <person name="Purton S."/>
            <person name="Ral J.P."/>
            <person name="Riano-Pachon D.M."/>
            <person name="Riekhof W."/>
            <person name="Rymarquis L."/>
            <person name="Schroda M."/>
            <person name="Stern D."/>
            <person name="Umen J."/>
            <person name="Willows R."/>
            <person name="Wilson N."/>
            <person name="Zimmer S.L."/>
            <person name="Allmer J."/>
            <person name="Balk J."/>
            <person name="Bisova K."/>
            <person name="Chen C.J."/>
            <person name="Elias M."/>
            <person name="Gendler K."/>
            <person name="Hauser C."/>
            <person name="Lamb M.R."/>
            <person name="Ledford H."/>
            <person name="Long J.C."/>
            <person name="Minagawa J."/>
            <person name="Page M.D."/>
            <person name="Pan J."/>
            <person name="Pootakham W."/>
            <person name="Roje S."/>
            <person name="Rose A."/>
            <person name="Stahlberg E."/>
            <person name="Terauchi A.M."/>
            <person name="Yang P."/>
            <person name="Ball S."/>
            <person name="Bowler C."/>
            <person name="Dieckmann C.L."/>
            <person name="Gladyshev V.N."/>
            <person name="Green P."/>
            <person name="Jorgensen R."/>
            <person name="Mayfield S."/>
            <person name="Mueller-Roeber B."/>
            <person name="Rajamani S."/>
            <person name="Sayre R.T."/>
            <person name="Brokstein P."/>
            <person name="Dubchak I."/>
            <person name="Goodstein D."/>
            <person name="Hornick L."/>
            <person name="Huang Y.W."/>
            <person name="Jhaveri J."/>
            <person name="Luo Y."/>
            <person name="Martinez D."/>
            <person name="Ngau W.C."/>
            <person name="Otillar B."/>
            <person name="Poliakov A."/>
            <person name="Porter A."/>
            <person name="Szajkowski L."/>
            <person name="Werner G."/>
            <person name="Zhou K."/>
            <person name="Grigoriev I.V."/>
            <person name="Rokhsar D.S."/>
            <person name="Grossman A.R."/>
        </authorList>
    </citation>
    <scope>NUCLEOTIDE SEQUENCE [LARGE SCALE GENOMIC DNA]</scope>
    <source>
        <strain evidence="7">CC-503</strain>
    </source>
</reference>
<dbReference type="PANTHER" id="PTHR24286:SF380">
    <property type="entry name" value="PH DOMAIN-CONTAINING PROTEIN"/>
    <property type="match status" value="1"/>
</dbReference>
<dbReference type="GeneID" id="5726439"/>
<dbReference type="SUPFAM" id="SSF48264">
    <property type="entry name" value="Cytochrome P450"/>
    <property type="match status" value="1"/>
</dbReference>
<dbReference type="PRINTS" id="PR00463">
    <property type="entry name" value="EP450I"/>
</dbReference>
<sequence length="564" mass="58573">MLRGPGPQLWMRSSSRGAKIGRAYPTAHHIDGRASGGRPLHFGLHPCHRPCLRAKAAQSGLAELPLPEGSLGLPVVGETLELITNGDTFGTSRRERYGDVYKTNILGAPTVMVYGEDAVRAVLAAEDRLVASDWPQVTSTLVGPDSLNLLTGPRHGAVKRALSDAFADRALRRHVPAIAELVQDYVTGWAAGPQPTAGFESCQLLSQAVFDRVVLGGAGSRDRAAQLQAVMSALQAGFNTPPVQLPFTAYGKAVAARQEFGQLVSQSIQRSRQHTAASATVSVSPSSAPAFDCAMSDVVAAAAAAAATGTALPDSLLVDNAAAAFFGNASTGPSLAKALQHLATNAAGPNGGATGGVMAALRQEQQDIVSRHGPAITAEALDEMSYGTAVARELLRITPAVPAVFRLALVDFELQGRRIPKGWRVWCHVGDSVTRYNKDQFQPERWLGSSGSSTSTTGTAGDSTAAAATTGGAAAAGAVAAGGCPMHAGGGGAARGAQPEYSLPFGSGVRTCLGRNLVMTELLVVLAVLARGYEWEAVNPAEQWGVVPSPAPKEGLRVRLHRRL</sequence>
<keyword evidence="4" id="KW-0503">Monooxygenase</keyword>
<evidence type="ECO:0000256" key="2">
    <source>
        <dbReference type="ARBA" id="ARBA00023004"/>
    </source>
</evidence>
<protein>
    <recommendedName>
        <fullName evidence="8">Cytochrome P450</fullName>
    </recommendedName>
</protein>
<proteinExistence type="inferred from homology"/>
<evidence type="ECO:0000313" key="7">
    <source>
        <dbReference type="Proteomes" id="UP000006906"/>
    </source>
</evidence>
<evidence type="ECO:0000313" key="6">
    <source>
        <dbReference type="EMBL" id="PNW80615.1"/>
    </source>
</evidence>
<feature type="compositionally biased region" description="Low complexity" evidence="5">
    <location>
        <begin position="448"/>
        <end position="465"/>
    </location>
</feature>
<dbReference type="InterPro" id="IPR002401">
    <property type="entry name" value="Cyt_P450_E_grp-I"/>
</dbReference>
<keyword evidence="7" id="KW-1185">Reference proteome</keyword>
<dbReference type="AlphaFoldDB" id="A0A2K3DJB3"/>
<dbReference type="InParanoid" id="A0A2K3DJB3"/>
<dbReference type="PANTHER" id="PTHR24286">
    <property type="entry name" value="CYTOCHROME P450 26"/>
    <property type="match status" value="1"/>
</dbReference>
<dbReference type="GO" id="GO:0020037">
    <property type="term" value="F:heme binding"/>
    <property type="evidence" value="ECO:0007669"/>
    <property type="project" value="InterPro"/>
</dbReference>
<dbReference type="EMBL" id="CM008968">
    <property type="protein sequence ID" value="PNW80615.1"/>
    <property type="molecule type" value="Genomic_DNA"/>
</dbReference>
<dbReference type="GO" id="GO:0016705">
    <property type="term" value="F:oxidoreductase activity, acting on paired donors, with incorporation or reduction of molecular oxygen"/>
    <property type="evidence" value="ECO:0007669"/>
    <property type="project" value="InterPro"/>
</dbReference>
<evidence type="ECO:0000256" key="3">
    <source>
        <dbReference type="PIRSR" id="PIRSR602401-1"/>
    </source>
</evidence>
<comment type="similarity">
    <text evidence="4">Belongs to the cytochrome P450 family.</text>
</comment>
<evidence type="ECO:0008006" key="8">
    <source>
        <dbReference type="Google" id="ProtNLM"/>
    </source>
</evidence>